<dbReference type="Proteomes" id="UP001143856">
    <property type="component" value="Unassembled WGS sequence"/>
</dbReference>
<dbReference type="EMBL" id="JAPDGR010001645">
    <property type="protein sequence ID" value="KAJ2980741.1"/>
    <property type="molecule type" value="Genomic_DNA"/>
</dbReference>
<name>A0ACC1NQF6_9PEZI</name>
<reference evidence="1" key="1">
    <citation type="submission" date="2022-10" db="EMBL/GenBank/DDBJ databases">
        <title>Genome Sequence of Xylaria curta.</title>
        <authorList>
            <person name="Buettner E."/>
        </authorList>
    </citation>
    <scope>NUCLEOTIDE SEQUENCE</scope>
    <source>
        <strain evidence="1">Babe10</strain>
    </source>
</reference>
<accession>A0ACC1NQF6</accession>
<comment type="caution">
    <text evidence="1">The sequence shown here is derived from an EMBL/GenBank/DDBJ whole genome shotgun (WGS) entry which is preliminary data.</text>
</comment>
<evidence type="ECO:0000313" key="2">
    <source>
        <dbReference type="Proteomes" id="UP001143856"/>
    </source>
</evidence>
<evidence type="ECO:0000313" key="1">
    <source>
        <dbReference type="EMBL" id="KAJ2980741.1"/>
    </source>
</evidence>
<keyword evidence="2" id="KW-1185">Reference proteome</keyword>
<organism evidence="1 2">
    <name type="scientific">Xylaria curta</name>
    <dbReference type="NCBI Taxonomy" id="42375"/>
    <lineage>
        <taxon>Eukaryota</taxon>
        <taxon>Fungi</taxon>
        <taxon>Dikarya</taxon>
        <taxon>Ascomycota</taxon>
        <taxon>Pezizomycotina</taxon>
        <taxon>Sordariomycetes</taxon>
        <taxon>Xylariomycetidae</taxon>
        <taxon>Xylariales</taxon>
        <taxon>Xylariaceae</taxon>
        <taxon>Xylaria</taxon>
    </lineage>
</organism>
<gene>
    <name evidence="1" type="ORF">NUW58_g6868</name>
</gene>
<proteinExistence type="predicted"/>
<protein>
    <submittedName>
        <fullName evidence="1">Uncharacterized protein</fullName>
    </submittedName>
</protein>
<sequence length="913" mass="105859">MANQSTPAEDEPEQPAANIPNVENSDETDYDDYDDYGDVEVLDLEEDDTNSSYHNDVGTLDSDEPGYETLPERSRVLVDAEEVEEVEEADCAVIREKGNRARNSQGYLRVAKRVDPPNPIHMTWIPEVILKARLQHAIQKELRKECQRYLGEPGRLFQADKKVFTQFLNDTTKQILAFFDKAEDEGQWLRTYHNEEEFETKEPELRFLFNGLMNCTTIHSIFGTSISDRGKRLNRFEKIINNDEECLEELLNVLRTGVYSGLVEKLLSNHKLQFSGKSIYRLLSISKGRRRREHRYFNQSPHNQIYTTLLQIATKYGISQREFNDCLTIPSTNHSGKRVFYPFHIWSVPFARKVFWDMDTTLQWAEMRVRMLNKCDRDAIDLDVNEKNLTPQRFLFEVAHQLCYKLQQLKERDPYLSSEKLKFELGLDPISFPIVPFVNHPTKATIGKYPQHGIAMETGYRGALDDDNFDPVSGWNKAHSTMQFTTTIANHMQKSYDFDVMADMSAVWQSIPWDGPLAAPCDTIGSKIWAVDLGPQDYFWHKSKLKEHIQVVHLNKRLFKCNECDQAFTRKPNLDRHIQEVHLNERQFKCNECNQAFVRKQNLDEHIQAVHNKREFKCDKCNQAFTRKRNLDQHIKEVHLNKRPFKCDECNRAFSRKHDRDQHIEAVHLKIRPFKCDECNQAFAQKQHLKRHIKAVHLGKKRKGKKRTVRLRKPAKQRKPKSKSSPDPNPESESSLDSLTYEEPPAKRMQLRSDTSRNTEQISSYRNLAATNAAIEAFPLARFRRYETSGRGLLCAMRAAIGSLERQFPGGNIPVPDSEDLTSAIYAGQQETGVIDINNFSPDMLQRGLQIWAERNNRLINYRVGYILYREEGNQANLLSIDNPVQGPEVVVWVYLTSTGENGHYDAIGRPDE</sequence>